<dbReference type="Gene3D" id="6.10.140.190">
    <property type="match status" value="1"/>
</dbReference>
<comment type="caution">
    <text evidence="3">The sequence shown here is derived from an EMBL/GenBank/DDBJ whole genome shotgun (WGS) entry which is preliminary data.</text>
</comment>
<dbReference type="EMBL" id="MLAW01000009">
    <property type="protein sequence ID" value="OJJ26234.1"/>
    <property type="molecule type" value="Genomic_DNA"/>
</dbReference>
<dbReference type="Proteomes" id="UP000183940">
    <property type="component" value="Unassembled WGS sequence"/>
</dbReference>
<dbReference type="InterPro" id="IPR036390">
    <property type="entry name" value="WH_DNA-bd_sf"/>
</dbReference>
<reference evidence="3" key="1">
    <citation type="submission" date="2016-10" db="EMBL/GenBank/DDBJ databases">
        <title>CRISPR-Cas defence system in Roseofilum reptotaenium: evidence of a bacteriophage-cyanobacterium arms race in the coral black band disease.</title>
        <authorList>
            <person name="Buerger P."/>
            <person name="Wood-Charlson E.M."/>
            <person name="Weynberg K.D."/>
            <person name="Willis B."/>
            <person name="Van Oppen M.J."/>
        </authorList>
    </citation>
    <scope>NUCLEOTIDE SEQUENCE [LARGE SCALE GENOMIC DNA]</scope>
    <source>
        <strain evidence="3">AO1-A</strain>
    </source>
</reference>
<evidence type="ECO:0000259" key="2">
    <source>
        <dbReference type="Pfam" id="PF10400"/>
    </source>
</evidence>
<proteinExistence type="predicted"/>
<name>A0A1L9QU96_9CYAN</name>
<dbReference type="PANTHER" id="PTHR43252:SF4">
    <property type="entry name" value="TRANSCRIPTIONAL REGULATORY PROTEIN"/>
    <property type="match status" value="1"/>
</dbReference>
<dbReference type="InterPro" id="IPR005149">
    <property type="entry name" value="Tscrpt_reg_PadR_N"/>
</dbReference>
<organism evidence="3 4">
    <name type="scientific">Roseofilum reptotaenium AO1-A</name>
    <dbReference type="NCBI Taxonomy" id="1925591"/>
    <lineage>
        <taxon>Bacteria</taxon>
        <taxon>Bacillati</taxon>
        <taxon>Cyanobacteriota</taxon>
        <taxon>Cyanophyceae</taxon>
        <taxon>Desertifilales</taxon>
        <taxon>Desertifilaceae</taxon>
        <taxon>Roseofilum</taxon>
    </lineage>
</organism>
<dbReference type="Pfam" id="PF10400">
    <property type="entry name" value="Vir_act_alpha_C"/>
    <property type="match status" value="1"/>
</dbReference>
<dbReference type="Gene3D" id="1.10.10.10">
    <property type="entry name" value="Winged helix-like DNA-binding domain superfamily/Winged helix DNA-binding domain"/>
    <property type="match status" value="1"/>
</dbReference>
<sequence length="182" mass="21743">MALAHTILTVLAHAPQSGYDISKQFDEQVSCFWKASQQQIYRELSKMEDQGWVNYETIIQPGKPDKKVYHLTAEGKVQLLRWFAEPTTPTPIREDLLVKVLAGPYGNRKLLIREIKHRKEIHELQLKHYLEKEILYQDCQNPSVGDRFRYLTLRRGIRYEREWVEWCDEVMEFLEQMVQDYN</sequence>
<accession>A0A1L9QU96</accession>
<dbReference type="SUPFAM" id="SSF46785">
    <property type="entry name" value="Winged helix' DNA-binding domain"/>
    <property type="match status" value="1"/>
</dbReference>
<dbReference type="AlphaFoldDB" id="A0A1L9QU96"/>
<evidence type="ECO:0000313" key="3">
    <source>
        <dbReference type="EMBL" id="OJJ26234.1"/>
    </source>
</evidence>
<evidence type="ECO:0000259" key="1">
    <source>
        <dbReference type="Pfam" id="PF03551"/>
    </source>
</evidence>
<feature type="domain" description="Transcription regulator PadR N-terminal" evidence="1">
    <location>
        <begin position="7"/>
        <end position="79"/>
    </location>
</feature>
<dbReference type="PANTHER" id="PTHR43252">
    <property type="entry name" value="TRANSCRIPTIONAL REGULATOR YQJI"/>
    <property type="match status" value="1"/>
</dbReference>
<dbReference type="InterPro" id="IPR036388">
    <property type="entry name" value="WH-like_DNA-bd_sf"/>
</dbReference>
<dbReference type="Pfam" id="PF03551">
    <property type="entry name" value="PadR"/>
    <property type="match status" value="1"/>
</dbReference>
<keyword evidence="4" id="KW-1185">Reference proteome</keyword>
<evidence type="ECO:0000313" key="4">
    <source>
        <dbReference type="Proteomes" id="UP000183940"/>
    </source>
</evidence>
<feature type="domain" description="Transcription regulator PadR C-terminal" evidence="2">
    <location>
        <begin position="92"/>
        <end position="175"/>
    </location>
</feature>
<protein>
    <submittedName>
        <fullName evidence="3">PadR family transcriptional regulator</fullName>
    </submittedName>
</protein>
<dbReference type="InterPro" id="IPR018309">
    <property type="entry name" value="Tscrpt_reg_PadR_C"/>
</dbReference>
<dbReference type="STRING" id="1925591.BI308_07490"/>
<gene>
    <name evidence="3" type="ORF">BI308_07490</name>
</gene>